<feature type="signal peptide" evidence="1">
    <location>
        <begin position="1"/>
        <end position="17"/>
    </location>
</feature>
<keyword evidence="4" id="KW-1185">Reference proteome</keyword>
<evidence type="ECO:0000313" key="3">
    <source>
        <dbReference type="EMBL" id="GMN71275.1"/>
    </source>
</evidence>
<evidence type="ECO:0000313" key="2">
    <source>
        <dbReference type="EMBL" id="GMN63336.1"/>
    </source>
</evidence>
<dbReference type="Proteomes" id="UP001187192">
    <property type="component" value="Unassembled WGS sequence"/>
</dbReference>
<sequence length="83" mass="9343">MASLLLLLSELISHHNADPDFWIAQLPLSFSENSSSCASAFSSTARKPFMGENSNKWCELSEEMKMLQKSLHESRVSVDLVWP</sequence>
<accession>A0AA88EDW0</accession>
<name>A0AA88EDW0_FICCA</name>
<proteinExistence type="predicted"/>
<protein>
    <submittedName>
        <fullName evidence="3">Uncharacterized protein</fullName>
    </submittedName>
</protein>
<evidence type="ECO:0000313" key="4">
    <source>
        <dbReference type="Proteomes" id="UP001187192"/>
    </source>
</evidence>
<reference evidence="3" key="1">
    <citation type="submission" date="2023-07" db="EMBL/GenBank/DDBJ databases">
        <title>draft genome sequence of fig (Ficus carica).</title>
        <authorList>
            <person name="Takahashi T."/>
            <person name="Nishimura K."/>
        </authorList>
    </citation>
    <scope>NUCLEOTIDE SEQUENCE</scope>
</reference>
<comment type="caution">
    <text evidence="3">The sequence shown here is derived from an EMBL/GenBank/DDBJ whole genome shotgun (WGS) entry which is preliminary data.</text>
</comment>
<evidence type="ECO:0000256" key="1">
    <source>
        <dbReference type="SAM" id="SignalP"/>
    </source>
</evidence>
<dbReference type="EMBL" id="BTGU01000148">
    <property type="protein sequence ID" value="GMN63336.1"/>
    <property type="molecule type" value="Genomic_DNA"/>
</dbReference>
<gene>
    <name evidence="2" type="ORF">TIFTF001_032431</name>
    <name evidence="3" type="ORF">TIFTF001_054066</name>
</gene>
<dbReference type="AlphaFoldDB" id="A0AA88EDW0"/>
<feature type="chain" id="PRO_5041851689" evidence="1">
    <location>
        <begin position="18"/>
        <end position="83"/>
    </location>
</feature>
<keyword evidence="1" id="KW-0732">Signal</keyword>
<dbReference type="EMBL" id="BTGU01013882">
    <property type="protein sequence ID" value="GMN71275.1"/>
    <property type="molecule type" value="Genomic_DNA"/>
</dbReference>
<organism evidence="3 4">
    <name type="scientific">Ficus carica</name>
    <name type="common">Common fig</name>
    <dbReference type="NCBI Taxonomy" id="3494"/>
    <lineage>
        <taxon>Eukaryota</taxon>
        <taxon>Viridiplantae</taxon>
        <taxon>Streptophyta</taxon>
        <taxon>Embryophyta</taxon>
        <taxon>Tracheophyta</taxon>
        <taxon>Spermatophyta</taxon>
        <taxon>Magnoliopsida</taxon>
        <taxon>eudicotyledons</taxon>
        <taxon>Gunneridae</taxon>
        <taxon>Pentapetalae</taxon>
        <taxon>rosids</taxon>
        <taxon>fabids</taxon>
        <taxon>Rosales</taxon>
        <taxon>Moraceae</taxon>
        <taxon>Ficeae</taxon>
        <taxon>Ficus</taxon>
    </lineage>
</organism>